<keyword evidence="7" id="KW-0496">Mitochondrion</keyword>
<proteinExistence type="inferred from homology"/>
<evidence type="ECO:0000256" key="1">
    <source>
        <dbReference type="ARBA" id="ARBA00004273"/>
    </source>
</evidence>
<evidence type="ECO:0000256" key="6">
    <source>
        <dbReference type="ARBA" id="ARBA00022989"/>
    </source>
</evidence>
<feature type="compositionally biased region" description="Polar residues" evidence="9">
    <location>
        <begin position="79"/>
        <end position="89"/>
    </location>
</feature>
<evidence type="ECO:0000256" key="3">
    <source>
        <dbReference type="ARBA" id="ARBA00017689"/>
    </source>
</evidence>
<feature type="region of interest" description="Disordered" evidence="9">
    <location>
        <begin position="68"/>
        <end position="89"/>
    </location>
</feature>
<evidence type="ECO:0000256" key="7">
    <source>
        <dbReference type="ARBA" id="ARBA00023128"/>
    </source>
</evidence>
<evidence type="ECO:0000313" key="11">
    <source>
        <dbReference type="EMBL" id="TDH67358.1"/>
    </source>
</evidence>
<name>A0A976FIP5_BRELC</name>
<keyword evidence="12" id="KW-1185">Reference proteome</keyword>
<dbReference type="PANTHER" id="PTHR31586:SF1">
    <property type="entry name" value="CYTOCHROME C OXIDASE ASSEMBLY PROTEIN COX20, MITOCHONDRIAL"/>
    <property type="match status" value="1"/>
</dbReference>
<keyword evidence="8 10" id="KW-0472">Membrane</keyword>
<dbReference type="Pfam" id="PF12597">
    <property type="entry name" value="Cox20"/>
    <property type="match status" value="1"/>
</dbReference>
<comment type="similarity">
    <text evidence="2">Belongs to the COX20 family.</text>
</comment>
<dbReference type="KEGG" id="blac:94348303"/>
<dbReference type="OrthoDB" id="14603at2759"/>
<evidence type="ECO:0000256" key="4">
    <source>
        <dbReference type="ARBA" id="ARBA00022692"/>
    </source>
</evidence>
<dbReference type="InterPro" id="IPR022533">
    <property type="entry name" value="Cox20"/>
</dbReference>
<dbReference type="EMBL" id="SHOA02000006">
    <property type="protein sequence ID" value="TDH67358.1"/>
    <property type="molecule type" value="Genomic_DNA"/>
</dbReference>
<dbReference type="Proteomes" id="UP000294530">
    <property type="component" value="Unassembled WGS sequence"/>
</dbReference>
<organism evidence="11 12">
    <name type="scientific">Bremia lactucae</name>
    <name type="common">Lettuce downy mildew</name>
    <dbReference type="NCBI Taxonomy" id="4779"/>
    <lineage>
        <taxon>Eukaryota</taxon>
        <taxon>Sar</taxon>
        <taxon>Stramenopiles</taxon>
        <taxon>Oomycota</taxon>
        <taxon>Peronosporomycetes</taxon>
        <taxon>Peronosporales</taxon>
        <taxon>Peronosporaceae</taxon>
        <taxon>Bremia</taxon>
    </lineage>
</organism>
<keyword evidence="5" id="KW-0999">Mitochondrion inner membrane</keyword>
<evidence type="ECO:0000256" key="2">
    <source>
        <dbReference type="ARBA" id="ARBA00009575"/>
    </source>
</evidence>
<dbReference type="GeneID" id="94348303"/>
<dbReference type="GO" id="GO:0033617">
    <property type="term" value="P:mitochondrial respiratory chain complex IV assembly"/>
    <property type="evidence" value="ECO:0007669"/>
    <property type="project" value="InterPro"/>
</dbReference>
<keyword evidence="4 10" id="KW-0812">Transmembrane</keyword>
<gene>
    <name evidence="11" type="ORF">CCR75_004546</name>
</gene>
<comment type="caution">
    <text evidence="11">The sequence shown here is derived from an EMBL/GenBank/DDBJ whole genome shotgun (WGS) entry which is preliminary data.</text>
</comment>
<evidence type="ECO:0000256" key="8">
    <source>
        <dbReference type="ARBA" id="ARBA00023136"/>
    </source>
</evidence>
<evidence type="ECO:0000313" key="12">
    <source>
        <dbReference type="Proteomes" id="UP000294530"/>
    </source>
</evidence>
<dbReference type="RefSeq" id="XP_067816857.1">
    <property type="nucleotide sequence ID" value="XM_067962632.1"/>
</dbReference>
<dbReference type="PANTHER" id="PTHR31586">
    <property type="entry name" value="CYTOCHROME C OXIDASE PROTEIN 20"/>
    <property type="match status" value="1"/>
</dbReference>
<reference evidence="11 12" key="1">
    <citation type="journal article" date="2021" name="Genome Biol.">
        <title>AFLAP: assembly-free linkage analysis pipeline using k-mers from genome sequencing data.</title>
        <authorList>
            <person name="Fletcher K."/>
            <person name="Zhang L."/>
            <person name="Gil J."/>
            <person name="Han R."/>
            <person name="Cavanaugh K."/>
            <person name="Michelmore R."/>
        </authorList>
    </citation>
    <scope>NUCLEOTIDE SEQUENCE [LARGE SCALE GENOMIC DNA]</scope>
    <source>
        <strain evidence="11 12">SF5</strain>
    </source>
</reference>
<sequence length="89" mass="10234">MWGIGVASVIGAHRFRTTSKIRSSCDWAIGAFGLVSSSSWLFCTTSYRLRTRQTREFMEVMNNPDRKAEAEQFLRSRVQPRSSDQDQNQ</sequence>
<evidence type="ECO:0000256" key="10">
    <source>
        <dbReference type="SAM" id="Phobius"/>
    </source>
</evidence>
<feature type="transmembrane region" description="Helical" evidence="10">
    <location>
        <begin position="27"/>
        <end position="49"/>
    </location>
</feature>
<evidence type="ECO:0000256" key="9">
    <source>
        <dbReference type="SAM" id="MobiDB-lite"/>
    </source>
</evidence>
<dbReference type="AlphaFoldDB" id="A0A976FIP5"/>
<dbReference type="GO" id="GO:0005743">
    <property type="term" value="C:mitochondrial inner membrane"/>
    <property type="evidence" value="ECO:0007669"/>
    <property type="project" value="UniProtKB-SubCell"/>
</dbReference>
<comment type="subcellular location">
    <subcellularLocation>
        <location evidence="1">Mitochondrion inner membrane</location>
    </subcellularLocation>
</comment>
<protein>
    <recommendedName>
        <fullName evidence="3">Cytochrome c oxidase assembly protein COX20, mitochondrial</fullName>
    </recommendedName>
</protein>
<accession>A0A976FIP5</accession>
<keyword evidence="6 10" id="KW-1133">Transmembrane helix</keyword>
<evidence type="ECO:0000256" key="5">
    <source>
        <dbReference type="ARBA" id="ARBA00022792"/>
    </source>
</evidence>